<dbReference type="Pfam" id="PF03824">
    <property type="entry name" value="NicO"/>
    <property type="match status" value="1"/>
</dbReference>
<feature type="transmembrane region" description="Helical" evidence="11">
    <location>
        <begin position="137"/>
        <end position="162"/>
    </location>
</feature>
<evidence type="ECO:0000256" key="6">
    <source>
        <dbReference type="ARBA" id="ARBA00022596"/>
    </source>
</evidence>
<evidence type="ECO:0000259" key="12">
    <source>
        <dbReference type="Pfam" id="PF01425"/>
    </source>
</evidence>
<feature type="domain" description="Amidase" evidence="12">
    <location>
        <begin position="534"/>
        <end position="996"/>
    </location>
</feature>
<feature type="transmembrane region" description="Helical" evidence="11">
    <location>
        <begin position="385"/>
        <end position="405"/>
    </location>
</feature>
<evidence type="ECO:0000313" key="14">
    <source>
        <dbReference type="Proteomes" id="UP001295794"/>
    </source>
</evidence>
<sequence>MKKLTLFGRSVLLMGSLSLANAMCWIAAGILFGRKSETQPILSLALLAWTLGLRHGATRSHLKLCIAHICKLSTPITLGLAIDNATRGLINTGQLPITCGLFFSLGHSTIVIAVNVAIAISTTIYNKLDGIGTIGGIVGSAVSGSFLFIVALANSIILYQILRRRRAASKRAEENHTPEVVEAHHDHMLMLRILGPIINFVNKPWKMYPVGILFGFGFDTASSIALLAVSALAVRQSDGTSVPRGYIVILPFLFTFAMALLDSADSVLMLYSYSGFPEHSWALFEPSVTESETVSGPPRLDDKAPEPDVAQLTRDQRVKMNVMSKLSIVLTIMSILVAFSISLITIMGLIGDQCTPCQRAANAPDGGGLAGKWWRGWANANDNSGYIGAAIVGGFVFLVAFWYLVRHLRLRGQVGNTRSVASIQRHGTRFDASCQHRVTRSMYPRDQERATMSSDEPSYPADWEARCTARKMAQLESIPSEWLIQAPPVSQVNVTDVPRQCGLLTALELEITETTDVPVILDNIRTSLWTSVQVTTAFYKRAVIAQQLTNCLTEIFVERALARAKELDEYLATTGRVVGPLHGLPISLKDQFSMKGLETIMDSDCVLVEILYECGAVPFVRTNVPQTLMWGETMNHVFGRTLNPYNLSFTPGGSSGGEGALVAMRGSPLGVGTDIGGSLRIPSAFCGLYTLRPSYGRLPYFGAMNTLEGQESISSVLGPMANSLSGVKVFTKALLDAQPWLKDPLVVRKPWSESEYRLEGHGGGQQLCFAIMWDNGVVKPHPPLHRAMGIVKRALEAAGHRVIDWEPHRHLEIYKNAEIIFAADGGHDFREQCEGSEPLIQTMSPITDSREKALDEPLSKALVGTPYHRTAYELWQLHKEKRELRKSHLDHWRATASKTGTGRPVDAIISPAVAYPAVPHGQNTDSFYTTLCNALDYACSVFPVTFVDPELDDPHPPHEFYNEEDAHIFNLYAADMFPGCPIGLQLIGGTQEEEAVIAMTEIVDKALQNLK</sequence>
<dbReference type="AlphaFoldDB" id="A0AAD2K824"/>
<evidence type="ECO:0000256" key="8">
    <source>
        <dbReference type="ARBA" id="ARBA00022801"/>
    </source>
</evidence>
<dbReference type="PANTHER" id="PTHR46072:SF2">
    <property type="entry name" value="AMIDASE (EUROFUNG)"/>
    <property type="match status" value="1"/>
</dbReference>
<dbReference type="GO" id="GO:0012505">
    <property type="term" value="C:endomembrane system"/>
    <property type="evidence" value="ECO:0007669"/>
    <property type="project" value="UniProtKB-SubCell"/>
</dbReference>
<dbReference type="EMBL" id="CAVNYO010000478">
    <property type="protein sequence ID" value="CAK5284080.1"/>
    <property type="molecule type" value="Genomic_DNA"/>
</dbReference>
<evidence type="ECO:0000256" key="7">
    <source>
        <dbReference type="ARBA" id="ARBA00022692"/>
    </source>
</evidence>
<dbReference type="GO" id="GO:0005886">
    <property type="term" value="C:plasma membrane"/>
    <property type="evidence" value="ECO:0007669"/>
    <property type="project" value="InterPro"/>
</dbReference>
<dbReference type="InterPro" id="IPR023631">
    <property type="entry name" value="Amidase_dom"/>
</dbReference>
<evidence type="ECO:0000256" key="9">
    <source>
        <dbReference type="ARBA" id="ARBA00022989"/>
    </source>
</evidence>
<name>A0AAD2K824_9AGAR</name>
<evidence type="ECO:0000256" key="1">
    <source>
        <dbReference type="ARBA" id="ARBA00001311"/>
    </source>
</evidence>
<dbReference type="InterPro" id="IPR036928">
    <property type="entry name" value="AS_sf"/>
</dbReference>
<feature type="transmembrane region" description="Helical" evidence="11">
    <location>
        <begin position="246"/>
        <end position="271"/>
    </location>
</feature>
<keyword evidence="9 11" id="KW-1133">Transmembrane helix</keyword>
<evidence type="ECO:0000256" key="11">
    <source>
        <dbReference type="SAM" id="Phobius"/>
    </source>
</evidence>
<feature type="transmembrane region" description="Helical" evidence="11">
    <location>
        <begin position="326"/>
        <end position="350"/>
    </location>
</feature>
<dbReference type="Gene3D" id="3.90.1300.10">
    <property type="entry name" value="Amidase signature (AS) domain"/>
    <property type="match status" value="1"/>
</dbReference>
<evidence type="ECO:0000256" key="2">
    <source>
        <dbReference type="ARBA" id="ARBA00004127"/>
    </source>
</evidence>
<gene>
    <name evidence="13" type="ORF">MYCIT1_LOCUS37091</name>
</gene>
<dbReference type="EC" id="3.5.1.4" evidence="4"/>
<protein>
    <recommendedName>
        <fullName evidence="4">amidase</fullName>
        <ecNumber evidence="4">3.5.1.4</ecNumber>
    </recommendedName>
</protein>
<keyword evidence="7 11" id="KW-0812">Transmembrane</keyword>
<evidence type="ECO:0000256" key="3">
    <source>
        <dbReference type="ARBA" id="ARBA00009199"/>
    </source>
</evidence>
<dbReference type="Pfam" id="PF01425">
    <property type="entry name" value="Amidase"/>
    <property type="match status" value="1"/>
</dbReference>
<dbReference type="PANTHER" id="PTHR46072">
    <property type="entry name" value="AMIDASE-RELATED-RELATED"/>
    <property type="match status" value="1"/>
</dbReference>
<evidence type="ECO:0000256" key="10">
    <source>
        <dbReference type="ARBA" id="ARBA00023136"/>
    </source>
</evidence>
<keyword evidence="6" id="KW-0533">Nickel</keyword>
<dbReference type="PROSITE" id="PS00571">
    <property type="entry name" value="AMIDASES"/>
    <property type="match status" value="1"/>
</dbReference>
<feature type="transmembrane region" description="Helical" evidence="11">
    <location>
        <begin position="101"/>
        <end position="125"/>
    </location>
</feature>
<evidence type="ECO:0000256" key="4">
    <source>
        <dbReference type="ARBA" id="ARBA00012922"/>
    </source>
</evidence>
<reference evidence="13" key="1">
    <citation type="submission" date="2023-11" db="EMBL/GenBank/DDBJ databases">
        <authorList>
            <person name="De Vega J J."/>
            <person name="De Vega J J."/>
        </authorList>
    </citation>
    <scope>NUCLEOTIDE SEQUENCE</scope>
</reference>
<keyword evidence="5" id="KW-0813">Transport</keyword>
<keyword evidence="14" id="KW-1185">Reference proteome</keyword>
<organism evidence="13 14">
    <name type="scientific">Mycena citricolor</name>
    <dbReference type="NCBI Taxonomy" id="2018698"/>
    <lineage>
        <taxon>Eukaryota</taxon>
        <taxon>Fungi</taxon>
        <taxon>Dikarya</taxon>
        <taxon>Basidiomycota</taxon>
        <taxon>Agaricomycotina</taxon>
        <taxon>Agaricomycetes</taxon>
        <taxon>Agaricomycetidae</taxon>
        <taxon>Agaricales</taxon>
        <taxon>Marasmiineae</taxon>
        <taxon>Mycenaceae</taxon>
        <taxon>Mycena</taxon>
    </lineage>
</organism>
<keyword evidence="10 11" id="KW-0472">Membrane</keyword>
<keyword evidence="8" id="KW-0378">Hydrolase</keyword>
<dbReference type="InterPro" id="IPR020556">
    <property type="entry name" value="Amidase_CS"/>
</dbReference>
<comment type="catalytic activity">
    <reaction evidence="1">
        <text>a monocarboxylic acid amide + H2O = a monocarboxylate + NH4(+)</text>
        <dbReference type="Rhea" id="RHEA:12020"/>
        <dbReference type="ChEBI" id="CHEBI:15377"/>
        <dbReference type="ChEBI" id="CHEBI:28938"/>
        <dbReference type="ChEBI" id="CHEBI:35757"/>
        <dbReference type="ChEBI" id="CHEBI:83628"/>
        <dbReference type="EC" id="3.5.1.4"/>
    </reaction>
</comment>
<evidence type="ECO:0000256" key="5">
    <source>
        <dbReference type="ARBA" id="ARBA00022448"/>
    </source>
</evidence>
<proteinExistence type="inferred from homology"/>
<dbReference type="GO" id="GO:0004040">
    <property type="term" value="F:amidase activity"/>
    <property type="evidence" value="ECO:0007669"/>
    <property type="project" value="UniProtKB-EC"/>
</dbReference>
<comment type="similarity">
    <text evidence="3">Belongs to the amidase family.</text>
</comment>
<comment type="subcellular location">
    <subcellularLocation>
        <location evidence="2">Endomembrane system</location>
        <topology evidence="2">Multi-pass membrane protein</topology>
    </subcellularLocation>
</comment>
<dbReference type="InterPro" id="IPR011541">
    <property type="entry name" value="Ni/Co_transpt_high_affinity"/>
</dbReference>
<accession>A0AAD2K824</accession>
<evidence type="ECO:0000313" key="13">
    <source>
        <dbReference type="EMBL" id="CAK5284080.1"/>
    </source>
</evidence>
<comment type="caution">
    <text evidence="13">The sequence shown here is derived from an EMBL/GenBank/DDBJ whole genome shotgun (WGS) entry which is preliminary data.</text>
</comment>
<dbReference type="SUPFAM" id="SSF75304">
    <property type="entry name" value="Amidase signature (AS) enzymes"/>
    <property type="match status" value="1"/>
</dbReference>
<dbReference type="Proteomes" id="UP001295794">
    <property type="component" value="Unassembled WGS sequence"/>
</dbReference>
<feature type="transmembrane region" description="Helical" evidence="11">
    <location>
        <begin position="12"/>
        <end position="32"/>
    </location>
</feature>
<dbReference type="GO" id="GO:0015099">
    <property type="term" value="F:nickel cation transmembrane transporter activity"/>
    <property type="evidence" value="ECO:0007669"/>
    <property type="project" value="InterPro"/>
</dbReference>